<dbReference type="SUPFAM" id="SSF55486">
    <property type="entry name" value="Metalloproteases ('zincins'), catalytic domain"/>
    <property type="match status" value="1"/>
</dbReference>
<dbReference type="Gene3D" id="1.10.390.10">
    <property type="entry name" value="Neutral Protease Domain 2"/>
    <property type="match status" value="1"/>
</dbReference>
<feature type="compositionally biased region" description="Polar residues" evidence="3">
    <location>
        <begin position="597"/>
        <end position="607"/>
    </location>
</feature>
<dbReference type="AlphaFoldDB" id="A0A5M8QHZ6"/>
<keyword evidence="4" id="KW-0732">Signal</keyword>
<evidence type="ECO:0000259" key="5">
    <source>
        <dbReference type="Pfam" id="PF01433"/>
    </source>
</evidence>
<comment type="cofactor">
    <cofactor evidence="2">
        <name>Zn(2+)</name>
        <dbReference type="ChEBI" id="CHEBI:29105"/>
    </cofactor>
    <text evidence="2">Binds 1 zinc ion per subunit.</text>
</comment>
<name>A0A5M8QHZ6_9BACT</name>
<proteinExistence type="predicted"/>
<keyword evidence="2" id="KW-0479">Metal-binding</keyword>
<feature type="binding site" evidence="2">
    <location>
        <position position="352"/>
    </location>
    <ligand>
        <name>Zn(2+)</name>
        <dbReference type="ChEBI" id="CHEBI:29105"/>
        <note>catalytic</note>
    </ligand>
</feature>
<evidence type="ECO:0000256" key="1">
    <source>
        <dbReference type="PIRSR" id="PIRSR634015-1"/>
    </source>
</evidence>
<dbReference type="GO" id="GO:0008270">
    <property type="term" value="F:zinc ion binding"/>
    <property type="evidence" value="ECO:0007669"/>
    <property type="project" value="InterPro"/>
</dbReference>
<feature type="binding site" evidence="2">
    <location>
        <position position="348"/>
    </location>
    <ligand>
        <name>Zn(2+)</name>
        <dbReference type="ChEBI" id="CHEBI:29105"/>
        <note>catalytic</note>
    </ligand>
</feature>
<evidence type="ECO:0000313" key="7">
    <source>
        <dbReference type="Proteomes" id="UP000323994"/>
    </source>
</evidence>
<comment type="caution">
    <text evidence="6">The sequence shown here is derived from an EMBL/GenBank/DDBJ whole genome shotgun (WGS) entry which is preliminary data.</text>
</comment>
<dbReference type="GO" id="GO:0008237">
    <property type="term" value="F:metallopeptidase activity"/>
    <property type="evidence" value="ECO:0007669"/>
    <property type="project" value="InterPro"/>
</dbReference>
<evidence type="ECO:0000256" key="2">
    <source>
        <dbReference type="PIRSR" id="PIRSR634015-3"/>
    </source>
</evidence>
<feature type="domain" description="Peptidase M1 membrane alanine aminopeptidase" evidence="5">
    <location>
        <begin position="296"/>
        <end position="488"/>
    </location>
</feature>
<dbReference type="InterPro" id="IPR014782">
    <property type="entry name" value="Peptidase_M1_dom"/>
</dbReference>
<gene>
    <name evidence="6" type="ORF">FEM33_22080</name>
</gene>
<feature type="active site" description="Proton acceptor" evidence="1">
    <location>
        <position position="349"/>
    </location>
</feature>
<dbReference type="Pfam" id="PF01433">
    <property type="entry name" value="Peptidase_M1"/>
    <property type="match status" value="1"/>
</dbReference>
<dbReference type="RefSeq" id="WP_139014151.1">
    <property type="nucleotide sequence ID" value="NZ_VBSN01000069.1"/>
</dbReference>
<keyword evidence="2" id="KW-0862">Zinc</keyword>
<dbReference type="EMBL" id="VBSN01000069">
    <property type="protein sequence ID" value="KAA6433982.1"/>
    <property type="molecule type" value="Genomic_DNA"/>
</dbReference>
<sequence>MKVKLVVLFLASVTISVSAQSNRWQQRVKYQMNVDFDAVKHQYKGTQKLTYTNNSPDTLTKVFYHLYLNAFQPGSQMDVRSRTISDPDSRVKDRISKLSPSEIGYERITSLKHNGKAVTYKEVGTILEVTLNEKILPGTQHTFDLEFDAQVPVQIRRTGRDNSEGIDYSMAQWYPKMCEYDYEGWHANPYIAREFYGVWGDFDVKLTLDAAYVVAATGYLQNPDKIGHGYSKKEVKHKAGDKLTWHFIAPEVHDFMWAADRGYQHDVMKVDDNLDMHFFYQTDTLASVWKEMEPLAVRCFKIMNEKFGRYPYKQYSVVQGGDGGMEYPMATLITGRLNLPALISVTVHESIHSWFQGLLGTNESKYSWMDEGFTTYAQNLVMAELFPSKSDPQRSTTQSYINLVKSGLEEPLTTHADHYNTNRAYSVASYSKGAVFLNQLGYIIGKGKLESGMKRYFNEWKFKHPNPTDLKRIMEKESGLELDWYWEDFVGTTKTIDYGIKEAVANGSNTDIVLERKGQMPMPLDVVVSYKDGTQENFYIPLEMMRCEKSENLYTKTTLLSDWGWTYPEYSFSIERNLADIQRIVIDPSQRMADVNAENNSYPSMTKGSPRLKAEKVR</sequence>
<keyword evidence="7" id="KW-1185">Reference proteome</keyword>
<feature type="region of interest" description="Disordered" evidence="3">
    <location>
        <begin position="595"/>
        <end position="618"/>
    </location>
</feature>
<reference evidence="6 7" key="1">
    <citation type="submission" date="2019-05" db="EMBL/GenBank/DDBJ databases">
        <authorList>
            <person name="Qu J.-H."/>
        </authorList>
    </citation>
    <scope>NUCLEOTIDE SEQUENCE [LARGE SCALE GENOMIC DNA]</scope>
    <source>
        <strain evidence="6 7">NS28</strain>
    </source>
</reference>
<organism evidence="6 7">
    <name type="scientific">Dyadobacter flavalbus</name>
    <dbReference type="NCBI Taxonomy" id="2579942"/>
    <lineage>
        <taxon>Bacteria</taxon>
        <taxon>Pseudomonadati</taxon>
        <taxon>Bacteroidota</taxon>
        <taxon>Cytophagia</taxon>
        <taxon>Cytophagales</taxon>
        <taxon>Spirosomataceae</taxon>
        <taxon>Dyadobacter</taxon>
    </lineage>
</organism>
<feature type="signal peptide" evidence="4">
    <location>
        <begin position="1"/>
        <end position="19"/>
    </location>
</feature>
<evidence type="ECO:0000256" key="4">
    <source>
        <dbReference type="SAM" id="SignalP"/>
    </source>
</evidence>
<dbReference type="InterPro" id="IPR027268">
    <property type="entry name" value="Peptidase_M4/M1_CTD_sf"/>
</dbReference>
<feature type="chain" id="PRO_5024451905" evidence="4">
    <location>
        <begin position="20"/>
        <end position="618"/>
    </location>
</feature>
<dbReference type="PANTHER" id="PTHR45726:SF3">
    <property type="entry name" value="LEUKOTRIENE A-4 HYDROLASE"/>
    <property type="match status" value="1"/>
</dbReference>
<evidence type="ECO:0000256" key="3">
    <source>
        <dbReference type="SAM" id="MobiDB-lite"/>
    </source>
</evidence>
<feature type="active site" description="Proton donor" evidence="1">
    <location>
        <position position="430"/>
    </location>
</feature>
<evidence type="ECO:0000313" key="6">
    <source>
        <dbReference type="EMBL" id="KAA6433982.1"/>
    </source>
</evidence>
<dbReference type="CDD" id="cd09604">
    <property type="entry name" value="M1_APN_like"/>
    <property type="match status" value="1"/>
</dbReference>
<accession>A0A5M8QHZ6</accession>
<dbReference type="Proteomes" id="UP000323994">
    <property type="component" value="Unassembled WGS sequence"/>
</dbReference>
<dbReference type="InterPro" id="IPR034015">
    <property type="entry name" value="M1_LTA4H"/>
</dbReference>
<dbReference type="PANTHER" id="PTHR45726">
    <property type="entry name" value="LEUKOTRIENE A-4 HYDROLASE"/>
    <property type="match status" value="1"/>
</dbReference>
<feature type="binding site" evidence="2">
    <location>
        <position position="371"/>
    </location>
    <ligand>
        <name>Zn(2+)</name>
        <dbReference type="ChEBI" id="CHEBI:29105"/>
        <note>catalytic</note>
    </ligand>
</feature>
<dbReference type="OrthoDB" id="9814383at2"/>
<protein>
    <submittedName>
        <fullName evidence="6">M1 family metallopeptidase</fullName>
    </submittedName>
</protein>